<proteinExistence type="predicted"/>
<dbReference type="AlphaFoldDB" id="A0A1M7PCK8"/>
<keyword evidence="3" id="KW-1185">Reference proteome</keyword>
<evidence type="ECO:0000256" key="1">
    <source>
        <dbReference type="ARBA" id="ARBA00022801"/>
    </source>
</evidence>
<accession>A0A1M7PCK8</accession>
<organism evidence="2 3">
    <name type="scientific">Cyclobacterium lianum</name>
    <dbReference type="NCBI Taxonomy" id="388280"/>
    <lineage>
        <taxon>Bacteria</taxon>
        <taxon>Pseudomonadati</taxon>
        <taxon>Bacteroidota</taxon>
        <taxon>Cytophagia</taxon>
        <taxon>Cytophagales</taxon>
        <taxon>Cyclobacteriaceae</taxon>
        <taxon>Cyclobacterium</taxon>
    </lineage>
</organism>
<dbReference type="SUPFAM" id="SSF53187">
    <property type="entry name" value="Zn-dependent exopeptidases"/>
    <property type="match status" value="1"/>
</dbReference>
<dbReference type="EMBL" id="FRCY01000008">
    <property type="protein sequence ID" value="SHN14612.1"/>
    <property type="molecule type" value="Genomic_DNA"/>
</dbReference>
<dbReference type="STRING" id="388280.SAMN04488057_10831"/>
<reference evidence="2 3" key="1">
    <citation type="submission" date="2016-11" db="EMBL/GenBank/DDBJ databases">
        <authorList>
            <person name="Jaros S."/>
            <person name="Januszkiewicz K."/>
            <person name="Wedrychowicz H."/>
        </authorList>
    </citation>
    <scope>NUCLEOTIDE SEQUENCE [LARGE SCALE GENOMIC DNA]</scope>
    <source>
        <strain evidence="2 3">CGMCC 1.6102</strain>
    </source>
</reference>
<dbReference type="InterPro" id="IPR002933">
    <property type="entry name" value="Peptidase_M20"/>
</dbReference>
<evidence type="ECO:0000313" key="2">
    <source>
        <dbReference type="EMBL" id="SHN14612.1"/>
    </source>
</evidence>
<gene>
    <name evidence="2" type="ORF">SAMN04488057_10831</name>
</gene>
<dbReference type="Pfam" id="PF01546">
    <property type="entry name" value="Peptidase_M20"/>
    <property type="match status" value="1"/>
</dbReference>
<evidence type="ECO:0000313" key="3">
    <source>
        <dbReference type="Proteomes" id="UP000184513"/>
    </source>
</evidence>
<dbReference type="Gene3D" id="3.40.630.10">
    <property type="entry name" value="Zn peptidases"/>
    <property type="match status" value="1"/>
</dbReference>
<dbReference type="RefSeq" id="WP_073095170.1">
    <property type="nucleotide sequence ID" value="NZ_FRCY01000008.1"/>
</dbReference>
<dbReference type="GO" id="GO:0016787">
    <property type="term" value="F:hydrolase activity"/>
    <property type="evidence" value="ECO:0007669"/>
    <property type="project" value="UniProtKB-KW"/>
</dbReference>
<dbReference type="Proteomes" id="UP000184513">
    <property type="component" value="Unassembled WGS sequence"/>
</dbReference>
<name>A0A1M7PCK8_9BACT</name>
<protein>
    <submittedName>
        <fullName evidence="2">Amidohydrolase</fullName>
    </submittedName>
</protein>
<sequence length="95" mass="10848">MFCIADINIKEMYPVTYNDPDLTTAMVPTLEKVAGKEKVWLHDPVTGAEDFSFYQKEKPGLFIFLGGMPADADPRPLPHTIRRIFTWTKVVSCWV</sequence>
<keyword evidence="1 2" id="KW-0378">Hydrolase</keyword>